<comment type="caution">
    <text evidence="1">The sequence shown here is derived from an EMBL/GenBank/DDBJ whole genome shotgun (WGS) entry which is preliminary data.</text>
</comment>
<dbReference type="EMBL" id="JRES01000162">
    <property type="protein sequence ID" value="KNC33712.1"/>
    <property type="molecule type" value="Genomic_DNA"/>
</dbReference>
<name>A0A0L0CNB7_LUCCU</name>
<dbReference type="Proteomes" id="UP000037069">
    <property type="component" value="Unassembled WGS sequence"/>
</dbReference>
<sequence>MEGATRTIAILPILSKNILMDDKVAHAKFEDSNCTSFQDIRLLMAIYGLFYPINKNSFTLPKLLKVTFLFFTMTWTLGRPGGHTSTTIPSKRSSSDVVVTLKRASSSLDGDVNSSTSFLKLSSASFTSSAQLNSGISSGSISGFVSGSNGGNSIASSTGVCFLSSLLFDNGASGGGEHAECNGCRLAQNVRAYVSAS</sequence>
<keyword evidence="2" id="KW-1185">Reference proteome</keyword>
<organism evidence="1 2">
    <name type="scientific">Lucilia cuprina</name>
    <name type="common">Green bottle fly</name>
    <name type="synonym">Australian sheep blowfly</name>
    <dbReference type="NCBI Taxonomy" id="7375"/>
    <lineage>
        <taxon>Eukaryota</taxon>
        <taxon>Metazoa</taxon>
        <taxon>Ecdysozoa</taxon>
        <taxon>Arthropoda</taxon>
        <taxon>Hexapoda</taxon>
        <taxon>Insecta</taxon>
        <taxon>Pterygota</taxon>
        <taxon>Neoptera</taxon>
        <taxon>Endopterygota</taxon>
        <taxon>Diptera</taxon>
        <taxon>Brachycera</taxon>
        <taxon>Muscomorpha</taxon>
        <taxon>Oestroidea</taxon>
        <taxon>Calliphoridae</taxon>
        <taxon>Luciliinae</taxon>
        <taxon>Lucilia</taxon>
    </lineage>
</organism>
<proteinExistence type="predicted"/>
<dbReference type="AlphaFoldDB" id="A0A0L0CNB7"/>
<evidence type="ECO:0000313" key="2">
    <source>
        <dbReference type="Proteomes" id="UP000037069"/>
    </source>
</evidence>
<protein>
    <submittedName>
        <fullName evidence="1">Uncharacterized protein</fullName>
    </submittedName>
</protein>
<gene>
    <name evidence="1" type="ORF">FF38_03142</name>
</gene>
<evidence type="ECO:0000313" key="1">
    <source>
        <dbReference type="EMBL" id="KNC33712.1"/>
    </source>
</evidence>
<reference evidence="1 2" key="1">
    <citation type="journal article" date="2015" name="Nat. Commun.">
        <title>Lucilia cuprina genome unlocks parasitic fly biology to underpin future interventions.</title>
        <authorList>
            <person name="Anstead C.A."/>
            <person name="Korhonen P.K."/>
            <person name="Young N.D."/>
            <person name="Hall R.S."/>
            <person name="Jex A.R."/>
            <person name="Murali S.C."/>
            <person name="Hughes D.S."/>
            <person name="Lee S.F."/>
            <person name="Perry T."/>
            <person name="Stroehlein A.J."/>
            <person name="Ansell B.R."/>
            <person name="Breugelmans B."/>
            <person name="Hofmann A."/>
            <person name="Qu J."/>
            <person name="Dugan S."/>
            <person name="Lee S.L."/>
            <person name="Chao H."/>
            <person name="Dinh H."/>
            <person name="Han Y."/>
            <person name="Doddapaneni H.V."/>
            <person name="Worley K.C."/>
            <person name="Muzny D.M."/>
            <person name="Ioannidis P."/>
            <person name="Waterhouse R.M."/>
            <person name="Zdobnov E.M."/>
            <person name="James P.J."/>
            <person name="Bagnall N.H."/>
            <person name="Kotze A.C."/>
            <person name="Gibbs R.A."/>
            <person name="Richards S."/>
            <person name="Batterham P."/>
            <person name="Gasser R.B."/>
        </authorList>
    </citation>
    <scope>NUCLEOTIDE SEQUENCE [LARGE SCALE GENOMIC DNA]</scope>
    <source>
        <strain evidence="1 2">LS</strain>
        <tissue evidence="1">Full body</tissue>
    </source>
</reference>
<accession>A0A0L0CNB7</accession>